<accession>A0AA86UWB8</accession>
<organism evidence="1">
    <name type="scientific">Hexamita inflata</name>
    <dbReference type="NCBI Taxonomy" id="28002"/>
    <lineage>
        <taxon>Eukaryota</taxon>
        <taxon>Metamonada</taxon>
        <taxon>Diplomonadida</taxon>
        <taxon>Hexamitidae</taxon>
        <taxon>Hexamitinae</taxon>
        <taxon>Hexamita</taxon>
    </lineage>
</organism>
<evidence type="ECO:0000313" key="1">
    <source>
        <dbReference type="EMBL" id="CAI9951193.1"/>
    </source>
</evidence>
<protein>
    <submittedName>
        <fullName evidence="2">Hypothetical_protein</fullName>
    </submittedName>
</protein>
<reference evidence="2 3" key="2">
    <citation type="submission" date="2024-07" db="EMBL/GenBank/DDBJ databases">
        <authorList>
            <person name="Akdeniz Z."/>
        </authorList>
    </citation>
    <scope>NUCLEOTIDE SEQUENCE [LARGE SCALE GENOMIC DNA]</scope>
</reference>
<name>A0AA86UWB8_9EUKA</name>
<keyword evidence="3" id="KW-1185">Reference proteome</keyword>
<dbReference type="EMBL" id="CATOUU010000822">
    <property type="protein sequence ID" value="CAI9951193.1"/>
    <property type="molecule type" value="Genomic_DNA"/>
</dbReference>
<evidence type="ECO:0000313" key="2">
    <source>
        <dbReference type="EMBL" id="CAL6030430.1"/>
    </source>
</evidence>
<proteinExistence type="predicted"/>
<sequence>MIYLKDQLSQYLQLQQQKAILQQEHKKQLILSKLQQLKALQTFKGEFINQKIFATKFVVDTFMFSKVKKVFVQEKKQFKLKRSIIQQKIILQEQLLKFKQLKFLKQKKLQLLIGNRDYRDLVLASTKKVQKKMKKNHIILDKLDLNQQKREQLISSRKNTVKTLQLYQMLLNRDQLQLYKQNLQSHLTTKIQQTQYVQDLILDKTVISPFIQKNLHPVENDHATSLFTEYLLDNMLSKMFLSDINKVLMSAKFCEHFRISFEDSIQFRFALKNWISANMDYKLVQYVSQKLQEGEWDGLVVQIGSQLSELIWDGVIVAIELWW</sequence>
<dbReference type="EMBL" id="CAXDID020000115">
    <property type="protein sequence ID" value="CAL6030430.1"/>
    <property type="molecule type" value="Genomic_DNA"/>
</dbReference>
<comment type="caution">
    <text evidence="1">The sequence shown here is derived from an EMBL/GenBank/DDBJ whole genome shotgun (WGS) entry which is preliminary data.</text>
</comment>
<dbReference type="Proteomes" id="UP001642409">
    <property type="component" value="Unassembled WGS sequence"/>
</dbReference>
<evidence type="ECO:0000313" key="3">
    <source>
        <dbReference type="Proteomes" id="UP001642409"/>
    </source>
</evidence>
<reference evidence="1" key="1">
    <citation type="submission" date="2023-06" db="EMBL/GenBank/DDBJ databases">
        <authorList>
            <person name="Kurt Z."/>
        </authorList>
    </citation>
    <scope>NUCLEOTIDE SEQUENCE</scope>
</reference>
<gene>
    <name evidence="2" type="ORF">HINF_LOCUS33307</name>
    <name evidence="1" type="ORF">HINF_LOCUS38838</name>
</gene>
<dbReference type="AlphaFoldDB" id="A0AA86UWB8"/>